<proteinExistence type="predicted"/>
<dbReference type="Proteomes" id="UP000250796">
    <property type="component" value="Chromosome MESINF"/>
</dbReference>
<dbReference type="InterPro" id="IPR001096">
    <property type="entry name" value="Peptidase_C13"/>
</dbReference>
<feature type="chain" id="PRO_5031459352" description="Gingipain domain-containing protein" evidence="1">
    <location>
        <begin position="22"/>
        <end position="413"/>
    </location>
</feature>
<dbReference type="GO" id="GO:0006508">
    <property type="term" value="P:proteolysis"/>
    <property type="evidence" value="ECO:0007669"/>
    <property type="project" value="InterPro"/>
</dbReference>
<evidence type="ECO:0000313" key="2">
    <source>
        <dbReference type="EMBL" id="SSC11946.1"/>
    </source>
</evidence>
<dbReference type="KEGG" id="minf:MESINF_0497"/>
<reference evidence="2 3" key="1">
    <citation type="submission" date="2017-01" db="EMBL/GenBank/DDBJ databases">
        <authorList>
            <person name="Erauso G."/>
        </authorList>
    </citation>
    <scope>NUCLEOTIDE SEQUENCE [LARGE SCALE GENOMIC DNA]</scope>
    <source>
        <strain evidence="2">MESINF1</strain>
    </source>
</reference>
<gene>
    <name evidence="2" type="ORF">MESINF_0497</name>
</gene>
<evidence type="ECO:0008006" key="4">
    <source>
        <dbReference type="Google" id="ProtNLM"/>
    </source>
</evidence>
<keyword evidence="3" id="KW-1185">Reference proteome</keyword>
<name>A0A7Z7LE84_9BACT</name>
<dbReference type="RefSeq" id="WP_169698369.1">
    <property type="nucleotide sequence ID" value="NZ_LS974202.1"/>
</dbReference>
<dbReference type="AlphaFoldDB" id="A0A7Z7LE84"/>
<sequence>MRLKRAILVTILLATVFFALSACFPKDPFAAATKKFIDLIKNEGEPEDPFVGVCLAEVGVGDVVTSEKADGGQEFQYQLQGLDQAGWLFYLDEAPGAFYDHPGRLVVFSKNGQKIFDQKIEGMPKVNDEVPTPLITRSEYIAGTIWDKSKIVYLPIADWIDIIIARITRKGAVITSGLTPSQSLYAEARDARDLVSTSFKTLMGADKVRDVKYTVGGPAPNWTAVQNAMNDLLTNEKINHMTLYFVAHGNINLMNLGGTTFYASQLRSYIQEHANVTFCIIIESCHAGSWLDGLKSGGVMPANIEIVITTTSSAKSAYPDWDHVGGTLADFNPDDVYVEWTGDFLQKMAYFTSDAHWPEVQTYASTYSTTDIAALLYKCFTSIKGGAPQTTSLTLTERTIAGFIQDPKVYKDW</sequence>
<evidence type="ECO:0000313" key="3">
    <source>
        <dbReference type="Proteomes" id="UP000250796"/>
    </source>
</evidence>
<dbReference type="GO" id="GO:0008233">
    <property type="term" value="F:peptidase activity"/>
    <property type="evidence" value="ECO:0007669"/>
    <property type="project" value="InterPro"/>
</dbReference>
<evidence type="ECO:0000256" key="1">
    <source>
        <dbReference type="SAM" id="SignalP"/>
    </source>
</evidence>
<dbReference type="PROSITE" id="PS51257">
    <property type="entry name" value="PROKAR_LIPOPROTEIN"/>
    <property type="match status" value="1"/>
</dbReference>
<accession>A0A7Z7LE84</accession>
<feature type="signal peptide" evidence="1">
    <location>
        <begin position="1"/>
        <end position="21"/>
    </location>
</feature>
<keyword evidence="1" id="KW-0732">Signal</keyword>
<protein>
    <recommendedName>
        <fullName evidence="4">Gingipain domain-containing protein</fullName>
    </recommendedName>
</protein>
<dbReference type="Gene3D" id="3.40.50.1460">
    <property type="match status" value="1"/>
</dbReference>
<dbReference type="Pfam" id="PF01650">
    <property type="entry name" value="Peptidase_C13"/>
    <property type="match status" value="1"/>
</dbReference>
<dbReference type="EMBL" id="LS974202">
    <property type="protein sequence ID" value="SSC11946.1"/>
    <property type="molecule type" value="Genomic_DNA"/>
</dbReference>
<organism evidence="2 3">
    <name type="scientific">Mesotoga infera</name>
    <dbReference type="NCBI Taxonomy" id="1236046"/>
    <lineage>
        <taxon>Bacteria</taxon>
        <taxon>Thermotogati</taxon>
        <taxon>Thermotogota</taxon>
        <taxon>Thermotogae</taxon>
        <taxon>Kosmotogales</taxon>
        <taxon>Kosmotogaceae</taxon>
        <taxon>Mesotoga</taxon>
    </lineage>
</organism>